<evidence type="ECO:0000256" key="8">
    <source>
        <dbReference type="ARBA" id="ARBA00023242"/>
    </source>
</evidence>
<evidence type="ECO:0000256" key="2">
    <source>
        <dbReference type="ARBA" id="ARBA00022771"/>
    </source>
</evidence>
<keyword evidence="8" id="KW-0539">Nucleus</keyword>
<dbReference type="PROSITE" id="PS00031">
    <property type="entry name" value="NUCLEAR_REC_DBD_1"/>
    <property type="match status" value="1"/>
</dbReference>
<protein>
    <submittedName>
        <fullName evidence="11">Zinc finger, c4 type (Two domains) domain-containing protein</fullName>
    </submittedName>
</protein>
<evidence type="ECO:0000313" key="11">
    <source>
        <dbReference type="EMBL" id="KAI1711077.1"/>
    </source>
</evidence>
<proteinExistence type="predicted"/>
<organism evidence="11 12">
    <name type="scientific">Ditylenchus destructor</name>
    <dbReference type="NCBI Taxonomy" id="166010"/>
    <lineage>
        <taxon>Eukaryota</taxon>
        <taxon>Metazoa</taxon>
        <taxon>Ecdysozoa</taxon>
        <taxon>Nematoda</taxon>
        <taxon>Chromadorea</taxon>
        <taxon>Rhabditida</taxon>
        <taxon>Tylenchina</taxon>
        <taxon>Tylenchomorpha</taxon>
        <taxon>Sphaerularioidea</taxon>
        <taxon>Anguinidae</taxon>
        <taxon>Anguininae</taxon>
        <taxon>Ditylenchus</taxon>
    </lineage>
</organism>
<keyword evidence="2" id="KW-0863">Zinc-finger</keyword>
<feature type="domain" description="Nuclear receptor" evidence="10">
    <location>
        <begin position="139"/>
        <end position="215"/>
    </location>
</feature>
<dbReference type="Proteomes" id="UP001201812">
    <property type="component" value="Unassembled WGS sequence"/>
</dbReference>
<accession>A0AAD4MY18</accession>
<evidence type="ECO:0000256" key="6">
    <source>
        <dbReference type="ARBA" id="ARBA00023163"/>
    </source>
</evidence>
<dbReference type="EMBL" id="JAKKPZ010000023">
    <property type="protein sequence ID" value="KAI1711077.1"/>
    <property type="molecule type" value="Genomic_DNA"/>
</dbReference>
<dbReference type="AlphaFoldDB" id="A0AAD4MY18"/>
<keyword evidence="7" id="KW-0675">Receptor</keyword>
<evidence type="ECO:0000256" key="4">
    <source>
        <dbReference type="ARBA" id="ARBA00023015"/>
    </source>
</evidence>
<dbReference type="InterPro" id="IPR013088">
    <property type="entry name" value="Znf_NHR/GATA"/>
</dbReference>
<dbReference type="Pfam" id="PF00105">
    <property type="entry name" value="zf-C4"/>
    <property type="match status" value="1"/>
</dbReference>
<dbReference type="PROSITE" id="PS51030">
    <property type="entry name" value="NUCLEAR_REC_DBD_2"/>
    <property type="match status" value="1"/>
</dbReference>
<dbReference type="SUPFAM" id="SSF57716">
    <property type="entry name" value="Glucocorticoid receptor-like (DNA-binding domain)"/>
    <property type="match status" value="1"/>
</dbReference>
<dbReference type="SMART" id="SM00399">
    <property type="entry name" value="ZnF_C4"/>
    <property type="match status" value="1"/>
</dbReference>
<keyword evidence="3" id="KW-0862">Zinc</keyword>
<dbReference type="GO" id="GO:0043565">
    <property type="term" value="F:sequence-specific DNA binding"/>
    <property type="evidence" value="ECO:0007669"/>
    <property type="project" value="InterPro"/>
</dbReference>
<evidence type="ECO:0000256" key="1">
    <source>
        <dbReference type="ARBA" id="ARBA00022723"/>
    </source>
</evidence>
<evidence type="ECO:0000256" key="9">
    <source>
        <dbReference type="SAM" id="MobiDB-lite"/>
    </source>
</evidence>
<keyword evidence="4" id="KW-0805">Transcription regulation</keyword>
<name>A0AAD4MY18_9BILA</name>
<reference evidence="11" key="1">
    <citation type="submission" date="2022-01" db="EMBL/GenBank/DDBJ databases">
        <title>Genome Sequence Resource for Two Populations of Ditylenchus destructor, the Migratory Endoparasitic Phytonematode.</title>
        <authorList>
            <person name="Zhang H."/>
            <person name="Lin R."/>
            <person name="Xie B."/>
        </authorList>
    </citation>
    <scope>NUCLEOTIDE SEQUENCE</scope>
    <source>
        <strain evidence="11">BazhouSP</strain>
    </source>
</reference>
<keyword evidence="5" id="KW-0238">DNA-binding</keyword>
<dbReference type="InterPro" id="IPR035500">
    <property type="entry name" value="NHR-like_dom_sf"/>
</dbReference>
<dbReference type="GO" id="GO:0008270">
    <property type="term" value="F:zinc ion binding"/>
    <property type="evidence" value="ECO:0007669"/>
    <property type="project" value="UniProtKB-KW"/>
</dbReference>
<gene>
    <name evidence="11" type="ORF">DdX_10323</name>
</gene>
<feature type="compositionally biased region" description="Low complexity" evidence="9">
    <location>
        <begin position="1"/>
        <end position="14"/>
    </location>
</feature>
<evidence type="ECO:0000259" key="10">
    <source>
        <dbReference type="PROSITE" id="PS51030"/>
    </source>
</evidence>
<dbReference type="PANTHER" id="PTHR46011">
    <property type="entry name" value="NUCLEAR HORMONE RECEPTOR FAMILY MEMBER NHR-86-RELATED"/>
    <property type="match status" value="1"/>
</dbReference>
<dbReference type="SUPFAM" id="SSF48508">
    <property type="entry name" value="Nuclear receptor ligand-binding domain"/>
    <property type="match status" value="1"/>
</dbReference>
<keyword evidence="12" id="KW-1185">Reference proteome</keyword>
<keyword evidence="1" id="KW-0479">Metal-binding</keyword>
<sequence>MNSSPCTTISSSSSGMENGTFNFSPMEASPETIEDYDSPNSEKQSLIALMGAHLNGFQQLPMLDDEQKQRAIQLQNLLFLANSQLFNKNYEDNLDNEMSGSEDSMGSYARLLADIDAEISRGQKLSPSENENFHVSKHQQKCTICRIEDATVFHFGVDVCTGCRAFFRRSVAQQKTYRCLNSRLCGNNTCMLLLCEAALQSYFSSTKSQEEQLQMQRMDMNGNVMVVNGDTSLNQLAMPLNPTVFVPNREYSTSANPSNNIVEQFVLFRRRITYERLQSHYKEPQASRPRGMMHHIALGLKEFDLMSKVLDRMQPYDSFSAGDREILWAEYSVCWTVSENCWATIRNGGHYTKRCYHVDGSYVQLDDEGARRHWRSLNYLLPEENRYATFEALLHILLAIGISFNSNLFPEIAKASLSEEEVSALLLLVFTRHEVIGTVSESAAKALSDLRQKSLSNLAQHINSSGRDVGERMGQIIFLISSFQDHVHLLKQTIKLIRAATSPSTQAFPTEYINLLDSAEKRMRKLSIDA</sequence>
<dbReference type="GO" id="GO:0003700">
    <property type="term" value="F:DNA-binding transcription factor activity"/>
    <property type="evidence" value="ECO:0007669"/>
    <property type="project" value="InterPro"/>
</dbReference>
<evidence type="ECO:0000256" key="3">
    <source>
        <dbReference type="ARBA" id="ARBA00022833"/>
    </source>
</evidence>
<comment type="caution">
    <text evidence="11">The sequence shown here is derived from an EMBL/GenBank/DDBJ whole genome shotgun (WGS) entry which is preliminary data.</text>
</comment>
<dbReference type="InterPro" id="IPR001628">
    <property type="entry name" value="Znf_hrmn_rcpt"/>
</dbReference>
<evidence type="ECO:0000256" key="7">
    <source>
        <dbReference type="ARBA" id="ARBA00023170"/>
    </source>
</evidence>
<keyword evidence="6" id="KW-0804">Transcription</keyword>
<evidence type="ECO:0000313" key="12">
    <source>
        <dbReference type="Proteomes" id="UP001201812"/>
    </source>
</evidence>
<dbReference type="Gene3D" id="1.10.565.10">
    <property type="entry name" value="Retinoid X Receptor"/>
    <property type="match status" value="1"/>
</dbReference>
<evidence type="ECO:0000256" key="5">
    <source>
        <dbReference type="ARBA" id="ARBA00023125"/>
    </source>
</evidence>
<dbReference type="Gene3D" id="3.30.50.10">
    <property type="entry name" value="Erythroid Transcription Factor GATA-1, subunit A"/>
    <property type="match status" value="1"/>
</dbReference>
<feature type="region of interest" description="Disordered" evidence="9">
    <location>
        <begin position="1"/>
        <end position="39"/>
    </location>
</feature>